<dbReference type="PANTHER" id="PTHR37844">
    <property type="entry name" value="SER/THR PROTEIN PHOSPHATASE SUPERFAMILY (AFU_ORTHOLOGUE AFUA_1G14840)"/>
    <property type="match status" value="1"/>
</dbReference>
<dbReference type="InterPro" id="IPR029052">
    <property type="entry name" value="Metallo-depent_PP-like"/>
</dbReference>
<feature type="domain" description="Calcineurin-like phosphoesterase" evidence="1">
    <location>
        <begin position="27"/>
        <end position="221"/>
    </location>
</feature>
<accession>A0A074VD25</accession>
<dbReference type="Proteomes" id="UP000030672">
    <property type="component" value="Unassembled WGS sequence"/>
</dbReference>
<dbReference type="PANTHER" id="PTHR37844:SF2">
    <property type="entry name" value="SER_THR PROTEIN PHOSPHATASE SUPERFAMILY (AFU_ORTHOLOGUE AFUA_1G14840)"/>
    <property type="match status" value="1"/>
</dbReference>
<dbReference type="EMBL" id="KL584857">
    <property type="protein sequence ID" value="KEQ58263.1"/>
    <property type="molecule type" value="Genomic_DNA"/>
</dbReference>
<keyword evidence="3" id="KW-1185">Reference proteome</keyword>
<protein>
    <recommendedName>
        <fullName evidence="1">Calcineurin-like phosphoesterase domain-containing protein</fullName>
    </recommendedName>
</protein>
<sequence>MTTRIQFMSDLHLERINYNYDIPCAASHLALAGDIGRFCDYDEYAAFLKIQCQTFDQVLLVAGNNEFYGSSRQEALDAANRLVQDPILQGKLVFLNRTRIDLAGSNITVLGCTLHSHIASDCTQLNKDFTSIRNWNIEDHNREHELDVEWLCSSLQHIADTDSQKQVIIIIHHAPSFKDTCHPMHENNAVSQCFCSNTLDAFRTWKGHEQVSNWIFGHTHWNARFMRGNTIVQSNCLPNQPRNLSWWRRFTMYRPFDLRAVIDTPARYWSN</sequence>
<name>A0A074VD25_AURM1</name>
<dbReference type="Gene3D" id="3.60.21.10">
    <property type="match status" value="1"/>
</dbReference>
<dbReference type="HOGENOM" id="CLU_060372_0_0_1"/>
<evidence type="ECO:0000259" key="1">
    <source>
        <dbReference type="Pfam" id="PF00149"/>
    </source>
</evidence>
<organism evidence="2 3">
    <name type="scientific">Aureobasidium melanogenum (strain CBS 110374)</name>
    <name type="common">Aureobasidium pullulans var. melanogenum</name>
    <dbReference type="NCBI Taxonomy" id="1043003"/>
    <lineage>
        <taxon>Eukaryota</taxon>
        <taxon>Fungi</taxon>
        <taxon>Dikarya</taxon>
        <taxon>Ascomycota</taxon>
        <taxon>Pezizomycotina</taxon>
        <taxon>Dothideomycetes</taxon>
        <taxon>Dothideomycetidae</taxon>
        <taxon>Dothideales</taxon>
        <taxon>Saccotheciaceae</taxon>
        <taxon>Aureobasidium</taxon>
    </lineage>
</organism>
<evidence type="ECO:0000313" key="2">
    <source>
        <dbReference type="EMBL" id="KEQ58263.1"/>
    </source>
</evidence>
<evidence type="ECO:0000313" key="3">
    <source>
        <dbReference type="Proteomes" id="UP000030672"/>
    </source>
</evidence>
<dbReference type="SUPFAM" id="SSF56300">
    <property type="entry name" value="Metallo-dependent phosphatases"/>
    <property type="match status" value="1"/>
</dbReference>
<reference evidence="2 3" key="1">
    <citation type="journal article" date="2014" name="BMC Genomics">
        <title>Genome sequencing of four Aureobasidium pullulans varieties: biotechnological potential, stress tolerance, and description of new species.</title>
        <authorList>
            <person name="Gostin Ar C."/>
            <person name="Ohm R.A."/>
            <person name="Kogej T."/>
            <person name="Sonjak S."/>
            <person name="Turk M."/>
            <person name="Zajc J."/>
            <person name="Zalar P."/>
            <person name="Grube M."/>
            <person name="Sun H."/>
            <person name="Han J."/>
            <person name="Sharma A."/>
            <person name="Chiniquy J."/>
            <person name="Ngan C.Y."/>
            <person name="Lipzen A."/>
            <person name="Barry K."/>
            <person name="Grigoriev I.V."/>
            <person name="Gunde-Cimerman N."/>
        </authorList>
    </citation>
    <scope>NUCLEOTIDE SEQUENCE [LARGE SCALE GENOMIC DNA]</scope>
    <source>
        <strain evidence="2 3">CBS 110374</strain>
    </source>
</reference>
<dbReference type="GO" id="GO:0016787">
    <property type="term" value="F:hydrolase activity"/>
    <property type="evidence" value="ECO:0007669"/>
    <property type="project" value="InterPro"/>
</dbReference>
<gene>
    <name evidence="2" type="ORF">M437DRAFT_59796</name>
</gene>
<dbReference type="AlphaFoldDB" id="A0A074VD25"/>
<proteinExistence type="predicted"/>
<dbReference type="RefSeq" id="XP_040875286.1">
    <property type="nucleotide sequence ID" value="XM_041023640.1"/>
</dbReference>
<dbReference type="InterPro" id="IPR004843">
    <property type="entry name" value="Calcineurin-like_PHP"/>
</dbReference>
<dbReference type="GeneID" id="63917013"/>
<dbReference type="Pfam" id="PF00149">
    <property type="entry name" value="Metallophos"/>
    <property type="match status" value="1"/>
</dbReference>